<evidence type="ECO:0000256" key="4">
    <source>
        <dbReference type="RuleBase" id="RU003495"/>
    </source>
</evidence>
<comment type="similarity">
    <text evidence="3 4">Belongs to the RlpA family.</text>
</comment>
<comment type="function">
    <text evidence="3">Lytic transglycosylase with a strong preference for naked glycan strands that lack stem peptides.</text>
</comment>
<name>A0A081CUR9_9HYPH</name>
<evidence type="ECO:0000313" key="7">
    <source>
        <dbReference type="EMBL" id="GAK70415.1"/>
    </source>
</evidence>
<reference evidence="7 8" key="1">
    <citation type="submission" date="2014-08" db="EMBL/GenBank/DDBJ databases">
        <title>Whole genome shotgun sequence of Rhizobium rubi NBRC 13261.</title>
        <authorList>
            <person name="Katano-Makiyama Y."/>
            <person name="Hosoyama A."/>
            <person name="Hashimoto M."/>
            <person name="Hosoyama Y."/>
            <person name="Noguchi M."/>
            <person name="Tsuchikane K."/>
            <person name="Uohara A."/>
            <person name="Ohji S."/>
            <person name="Ichikawa N."/>
            <person name="Kimura A."/>
            <person name="Yamazoe A."/>
            <person name="Fujita N."/>
        </authorList>
    </citation>
    <scope>NUCLEOTIDE SEQUENCE [LARGE SCALE GENOMIC DNA]</scope>
    <source>
        <strain evidence="7 8">NBRC 13261</strain>
    </source>
</reference>
<keyword evidence="5" id="KW-0732">Signal</keyword>
<dbReference type="PANTHER" id="PTHR34183">
    <property type="entry name" value="ENDOLYTIC PEPTIDOGLYCAN TRANSGLYCOSYLASE RLPA"/>
    <property type="match status" value="1"/>
</dbReference>
<dbReference type="OrthoDB" id="9779128at2"/>
<dbReference type="AlphaFoldDB" id="A0A081CUR9"/>
<evidence type="ECO:0000256" key="5">
    <source>
        <dbReference type="SAM" id="SignalP"/>
    </source>
</evidence>
<dbReference type="EMBL" id="BBJU01000011">
    <property type="protein sequence ID" value="GAK70415.1"/>
    <property type="molecule type" value="Genomic_DNA"/>
</dbReference>
<dbReference type="Proteomes" id="UP000028701">
    <property type="component" value="Unassembled WGS sequence"/>
</dbReference>
<dbReference type="InterPro" id="IPR012997">
    <property type="entry name" value="RplA"/>
</dbReference>
<comment type="subcellular location">
    <subcellularLocation>
        <location evidence="3">Cell membrane</location>
        <topology evidence="3">Lipid-anchor</topology>
    </subcellularLocation>
</comment>
<keyword evidence="3 7" id="KW-0449">Lipoprotein</keyword>
<dbReference type="Pfam" id="PF03330">
    <property type="entry name" value="DPBB_1"/>
    <property type="match status" value="1"/>
</dbReference>
<evidence type="ECO:0000256" key="2">
    <source>
        <dbReference type="ARBA" id="ARBA00023316"/>
    </source>
</evidence>
<feature type="domain" description="RlpA-like protein double-psi beta-barrel" evidence="6">
    <location>
        <begin position="30"/>
        <end position="116"/>
    </location>
</feature>
<dbReference type="NCBIfam" id="TIGR00413">
    <property type="entry name" value="rlpA"/>
    <property type="match status" value="1"/>
</dbReference>
<keyword evidence="3" id="KW-1003">Cell membrane</keyword>
<evidence type="ECO:0000256" key="3">
    <source>
        <dbReference type="HAMAP-Rule" id="MF_02071"/>
    </source>
</evidence>
<evidence type="ECO:0000259" key="6">
    <source>
        <dbReference type="Pfam" id="PF03330"/>
    </source>
</evidence>
<evidence type="ECO:0000313" key="8">
    <source>
        <dbReference type="Proteomes" id="UP000028701"/>
    </source>
</evidence>
<gene>
    <name evidence="3" type="primary">rlpA</name>
    <name evidence="7" type="ORF">RRU01S_11_00680</name>
</gene>
<dbReference type="GO" id="GO:0005886">
    <property type="term" value="C:plasma membrane"/>
    <property type="evidence" value="ECO:0007669"/>
    <property type="project" value="UniProtKB-SubCell"/>
</dbReference>
<organism evidence="7 8">
    <name type="scientific">Agrobacterium rubi TR3 = NBRC 13261</name>
    <dbReference type="NCBI Taxonomy" id="1368415"/>
    <lineage>
        <taxon>Bacteria</taxon>
        <taxon>Pseudomonadati</taxon>
        <taxon>Pseudomonadota</taxon>
        <taxon>Alphaproteobacteria</taxon>
        <taxon>Hyphomicrobiales</taxon>
        <taxon>Rhizobiaceae</taxon>
        <taxon>Rhizobium/Agrobacterium group</taxon>
        <taxon>Agrobacterium</taxon>
    </lineage>
</organism>
<dbReference type="PANTHER" id="PTHR34183:SF8">
    <property type="entry name" value="ENDOLYTIC PEPTIDOGLYCAN TRANSGLYCOSYLASE RLPA-RELATED"/>
    <property type="match status" value="1"/>
</dbReference>
<dbReference type="GO" id="GO:0008932">
    <property type="term" value="F:lytic endotransglycosylase activity"/>
    <property type="evidence" value="ECO:0007669"/>
    <property type="project" value="UniProtKB-UniRule"/>
</dbReference>
<keyword evidence="3" id="KW-0564">Palmitate</keyword>
<keyword evidence="2 3" id="KW-0961">Cell wall biogenesis/degradation</keyword>
<feature type="signal peptide" evidence="5">
    <location>
        <begin position="1"/>
        <end position="27"/>
    </location>
</feature>
<dbReference type="HAMAP" id="MF_02071">
    <property type="entry name" value="RlpA"/>
    <property type="match status" value="1"/>
</dbReference>
<sequence length="122" mass="12791">MTHIRRITIAAATIAVCSIITPLQANAGTGCGGASWYALNSKTASGERMNPSNLTAAHRSLRFGTKVKVTNARNGKAVVVRINDRGPFIKGRVLDLSKAAAKNIGMVSSGTAKVCYEIMASN</sequence>
<dbReference type="GO" id="GO:0000270">
    <property type="term" value="P:peptidoglycan metabolic process"/>
    <property type="evidence" value="ECO:0007669"/>
    <property type="project" value="UniProtKB-UniRule"/>
</dbReference>
<dbReference type="eggNOG" id="COG0797">
    <property type="taxonomic scope" value="Bacteria"/>
</dbReference>
<dbReference type="CDD" id="cd22268">
    <property type="entry name" value="DPBB_RlpA-like"/>
    <property type="match status" value="1"/>
</dbReference>
<accession>A0A081CUR9</accession>
<dbReference type="Gene3D" id="2.40.40.10">
    <property type="entry name" value="RlpA-like domain"/>
    <property type="match status" value="1"/>
</dbReference>
<dbReference type="InterPro" id="IPR036908">
    <property type="entry name" value="RlpA-like_sf"/>
</dbReference>
<dbReference type="PROSITE" id="PS51257">
    <property type="entry name" value="PROKAR_LIPOPROTEIN"/>
    <property type="match status" value="1"/>
</dbReference>
<evidence type="ECO:0000256" key="1">
    <source>
        <dbReference type="ARBA" id="ARBA00023239"/>
    </source>
</evidence>
<proteinExistence type="inferred from homology"/>
<dbReference type="InterPro" id="IPR009009">
    <property type="entry name" value="RlpA-like_DPBB"/>
</dbReference>
<dbReference type="InterPro" id="IPR034718">
    <property type="entry name" value="RlpA"/>
</dbReference>
<dbReference type="GO" id="GO:0071555">
    <property type="term" value="P:cell wall organization"/>
    <property type="evidence" value="ECO:0007669"/>
    <property type="project" value="UniProtKB-KW"/>
</dbReference>
<keyword evidence="1 3" id="KW-0456">Lyase</keyword>
<dbReference type="RefSeq" id="WP_045229997.1">
    <property type="nucleotide sequence ID" value="NZ_BBJU01000011.1"/>
</dbReference>
<protein>
    <recommendedName>
        <fullName evidence="3">Endolytic peptidoglycan transglycosylase RlpA</fullName>
        <ecNumber evidence="3">4.2.2.-</ecNumber>
    </recommendedName>
</protein>
<comment type="caution">
    <text evidence="7">The sequence shown here is derived from an EMBL/GenBank/DDBJ whole genome shotgun (WGS) entry which is preliminary data.</text>
</comment>
<keyword evidence="3" id="KW-0472">Membrane</keyword>
<dbReference type="EC" id="4.2.2.-" evidence="3"/>
<feature type="chain" id="PRO_5009982551" description="Endolytic peptidoglycan transglycosylase RlpA" evidence="5">
    <location>
        <begin position="28"/>
        <end position="122"/>
    </location>
</feature>
<dbReference type="SUPFAM" id="SSF50685">
    <property type="entry name" value="Barwin-like endoglucanases"/>
    <property type="match status" value="1"/>
</dbReference>